<reference evidence="7 8" key="1">
    <citation type="submission" date="2019-11" db="EMBL/GenBank/DDBJ databases">
        <title>P. haliotis isolates from Z. marina roots.</title>
        <authorList>
            <person name="Cohen M."/>
            <person name="Jospin G."/>
            <person name="Eisen J.A."/>
            <person name="Coil D.A."/>
        </authorList>
    </citation>
    <scope>NUCLEOTIDE SEQUENCE [LARGE SCALE GENOMIC DNA]</scope>
    <source>
        <strain evidence="7 8">UCD-MCMsp1aY</strain>
    </source>
</reference>
<protein>
    <submittedName>
        <fullName evidence="7">DUF1049 domain-containing protein</fullName>
    </submittedName>
</protein>
<evidence type="ECO:0000256" key="4">
    <source>
        <dbReference type="ARBA" id="ARBA00023136"/>
    </source>
</evidence>
<dbReference type="InterPro" id="IPR010445">
    <property type="entry name" value="LapA_dom"/>
</dbReference>
<evidence type="ECO:0000256" key="2">
    <source>
        <dbReference type="ARBA" id="ARBA00022692"/>
    </source>
</evidence>
<dbReference type="Proteomes" id="UP000439994">
    <property type="component" value="Unassembled WGS sequence"/>
</dbReference>
<comment type="caution">
    <text evidence="7">The sequence shown here is derived from an EMBL/GenBank/DDBJ whole genome shotgun (WGS) entry which is preliminary data.</text>
</comment>
<feature type="transmembrane region" description="Helical" evidence="5">
    <location>
        <begin position="42"/>
        <end position="61"/>
    </location>
</feature>
<keyword evidence="2 5" id="KW-0812">Transmembrane</keyword>
<evidence type="ECO:0000256" key="5">
    <source>
        <dbReference type="SAM" id="Phobius"/>
    </source>
</evidence>
<dbReference type="GO" id="GO:0005886">
    <property type="term" value="C:plasma membrane"/>
    <property type="evidence" value="ECO:0007669"/>
    <property type="project" value="InterPro"/>
</dbReference>
<dbReference type="AlphaFoldDB" id="A0A6N8F8N6"/>
<evidence type="ECO:0000259" key="6">
    <source>
        <dbReference type="Pfam" id="PF06305"/>
    </source>
</evidence>
<organism evidence="7 8">
    <name type="scientific">Psychrosphaera haliotis</name>
    <dbReference type="NCBI Taxonomy" id="555083"/>
    <lineage>
        <taxon>Bacteria</taxon>
        <taxon>Pseudomonadati</taxon>
        <taxon>Pseudomonadota</taxon>
        <taxon>Gammaproteobacteria</taxon>
        <taxon>Alteromonadales</taxon>
        <taxon>Pseudoalteromonadaceae</taxon>
        <taxon>Psychrosphaera</taxon>
    </lineage>
</organism>
<keyword evidence="3 5" id="KW-1133">Transmembrane helix</keyword>
<accession>A0A6N8F8N6</accession>
<keyword evidence="4 5" id="KW-0472">Membrane</keyword>
<dbReference type="EMBL" id="WOCD01000002">
    <property type="protein sequence ID" value="MUH71759.1"/>
    <property type="molecule type" value="Genomic_DNA"/>
</dbReference>
<evidence type="ECO:0000256" key="3">
    <source>
        <dbReference type="ARBA" id="ARBA00022989"/>
    </source>
</evidence>
<sequence>MRLISLILLVMTICIALAVGSENAHLVNVNLLFVRLDIPLSLVIMSSIAIGALLTLLYLGFRKVVKKANA</sequence>
<dbReference type="Pfam" id="PF06305">
    <property type="entry name" value="LapA_dom"/>
    <property type="match status" value="1"/>
</dbReference>
<proteinExistence type="predicted"/>
<evidence type="ECO:0000256" key="1">
    <source>
        <dbReference type="ARBA" id="ARBA00022475"/>
    </source>
</evidence>
<gene>
    <name evidence="7" type="ORF">GNP35_04250</name>
</gene>
<dbReference type="RefSeq" id="WP_155694819.1">
    <property type="nucleotide sequence ID" value="NZ_WOCD01000002.1"/>
</dbReference>
<name>A0A6N8F8N6_9GAMM</name>
<keyword evidence="8" id="KW-1185">Reference proteome</keyword>
<keyword evidence="1" id="KW-1003">Cell membrane</keyword>
<evidence type="ECO:0000313" key="8">
    <source>
        <dbReference type="Proteomes" id="UP000439994"/>
    </source>
</evidence>
<evidence type="ECO:0000313" key="7">
    <source>
        <dbReference type="EMBL" id="MUH71759.1"/>
    </source>
</evidence>
<feature type="domain" description="Lipopolysaccharide assembly protein A" evidence="6">
    <location>
        <begin position="22"/>
        <end position="64"/>
    </location>
</feature>